<dbReference type="GO" id="GO:2000643">
    <property type="term" value="P:positive regulation of early endosome to late endosome transport"/>
    <property type="evidence" value="ECO:0000318"/>
    <property type="project" value="GO_Central"/>
</dbReference>
<dbReference type="SMART" id="SM01196">
    <property type="entry name" value="FERM_C"/>
    <property type="match status" value="1"/>
</dbReference>
<dbReference type="Pfam" id="PF09379">
    <property type="entry name" value="FERM_N"/>
    <property type="match status" value="1"/>
</dbReference>
<dbReference type="GO" id="GO:0005912">
    <property type="term" value="C:adherens junction"/>
    <property type="evidence" value="ECO:0000318"/>
    <property type="project" value="GO_Central"/>
</dbReference>
<dbReference type="GO" id="GO:0005886">
    <property type="term" value="C:plasma membrane"/>
    <property type="evidence" value="ECO:0000318"/>
    <property type="project" value="GO_Central"/>
</dbReference>
<dbReference type="InterPro" id="IPR035963">
    <property type="entry name" value="FERM_2"/>
</dbReference>
<dbReference type="SUPFAM" id="SSF54236">
    <property type="entry name" value="Ubiquitin-like"/>
    <property type="match status" value="1"/>
</dbReference>
<accession>D6W989</accession>
<dbReference type="CDD" id="cd14473">
    <property type="entry name" value="FERM_B-lobe"/>
    <property type="match status" value="1"/>
</dbReference>
<dbReference type="OMA" id="RNINAMK"/>
<dbReference type="PhylomeDB" id="D6W989"/>
<evidence type="ECO:0000313" key="12">
    <source>
        <dbReference type="EMBL" id="EEZ98464.1"/>
    </source>
</evidence>
<dbReference type="Gene3D" id="1.20.5.450">
    <property type="match status" value="1"/>
</dbReference>
<keyword evidence="4" id="KW-1003">Cell membrane</keyword>
<proteinExistence type="predicted"/>
<dbReference type="Pfam" id="PF09380">
    <property type="entry name" value="FERM_C"/>
    <property type="match status" value="1"/>
</dbReference>
<dbReference type="InterPro" id="IPR029071">
    <property type="entry name" value="Ubiquitin-like_domsf"/>
</dbReference>
<dbReference type="SUPFAM" id="SSF48678">
    <property type="entry name" value="Moesin tail domain"/>
    <property type="match status" value="1"/>
</dbReference>
<dbReference type="SMART" id="SM00295">
    <property type="entry name" value="B41"/>
    <property type="match status" value="1"/>
</dbReference>
<dbReference type="GO" id="GO:0003779">
    <property type="term" value="F:actin binding"/>
    <property type="evidence" value="ECO:0000318"/>
    <property type="project" value="GO_Central"/>
</dbReference>
<dbReference type="InterPro" id="IPR046810">
    <property type="entry name" value="ERM_helical"/>
</dbReference>
<dbReference type="InterPro" id="IPR018980">
    <property type="entry name" value="FERM_PH-like_C"/>
</dbReference>
<dbReference type="eggNOG" id="KOG3529">
    <property type="taxonomic scope" value="Eukaryota"/>
</dbReference>
<dbReference type="GO" id="GO:1902115">
    <property type="term" value="P:regulation of organelle assembly"/>
    <property type="evidence" value="ECO:0000318"/>
    <property type="project" value="GO_Central"/>
</dbReference>
<dbReference type="InterPro" id="IPR018979">
    <property type="entry name" value="FERM_N"/>
</dbReference>
<evidence type="ECO:0000256" key="4">
    <source>
        <dbReference type="ARBA" id="ARBA00022475"/>
    </source>
</evidence>
<dbReference type="GO" id="GO:0005856">
    <property type="term" value="C:cytoskeleton"/>
    <property type="evidence" value="ECO:0007669"/>
    <property type="project" value="UniProtKB-SubCell"/>
</dbReference>
<dbReference type="Pfam" id="PF00769">
    <property type="entry name" value="ERM_C"/>
    <property type="match status" value="1"/>
</dbReference>
<evidence type="ECO:0000256" key="7">
    <source>
        <dbReference type="ARBA" id="ARBA00023212"/>
    </source>
</evidence>
<dbReference type="Gene3D" id="6.10.360.10">
    <property type="match status" value="1"/>
</dbReference>
<name>D6W989_TRICA</name>
<evidence type="ECO:0000256" key="3">
    <source>
        <dbReference type="ARBA" id="ARBA00004536"/>
    </source>
</evidence>
<keyword evidence="5" id="KW-0965">Cell junction</keyword>
<comment type="subcellular location">
    <subcellularLocation>
        <location evidence="3">Cell junction</location>
        <location evidence="3">Adherens junction</location>
    </subcellularLocation>
    <subcellularLocation>
        <location evidence="1">Cell membrane</location>
        <topology evidence="1">Peripheral membrane protein</topology>
    </subcellularLocation>
    <subcellularLocation>
        <location evidence="9">Cell projection</location>
        <location evidence="9">Rhabdomere</location>
    </subcellularLocation>
    <subcellularLocation>
        <location evidence="2">Cytoplasm</location>
        <location evidence="2">Cytoskeleton</location>
    </subcellularLocation>
</comment>
<keyword evidence="7" id="KW-0963">Cytoplasm</keyword>
<keyword evidence="8" id="KW-0966">Cell projection</keyword>
<feature type="region of interest" description="Disordered" evidence="10">
    <location>
        <begin position="434"/>
        <end position="469"/>
    </location>
</feature>
<keyword evidence="7" id="KW-0206">Cytoskeleton</keyword>
<evidence type="ECO:0000256" key="10">
    <source>
        <dbReference type="SAM" id="MobiDB-lite"/>
    </source>
</evidence>
<dbReference type="PIRSF" id="PIRSF002305">
    <property type="entry name" value="ERM"/>
    <property type="match status" value="1"/>
</dbReference>
<dbReference type="GO" id="GO:0016028">
    <property type="term" value="C:rhabdomere"/>
    <property type="evidence" value="ECO:0007669"/>
    <property type="project" value="UniProtKB-SubCell"/>
</dbReference>
<dbReference type="Gene3D" id="1.20.80.10">
    <property type="match status" value="1"/>
</dbReference>
<reference evidence="12 13" key="2">
    <citation type="journal article" date="2010" name="Nucleic Acids Res.">
        <title>BeetleBase in 2010: revisions to provide comprehensive genomic information for Tribolium castaneum.</title>
        <authorList>
            <person name="Kim H.S."/>
            <person name="Murphy T."/>
            <person name="Xia J."/>
            <person name="Caragea D."/>
            <person name="Park Y."/>
            <person name="Beeman R.W."/>
            <person name="Lorenzen M.D."/>
            <person name="Butcher S."/>
            <person name="Manak J.R."/>
            <person name="Brown S.J."/>
        </authorList>
    </citation>
    <scope>GENOME REANNOTATION</scope>
    <source>
        <strain evidence="12 13">Georgia GA2</strain>
    </source>
</reference>
<dbReference type="PRINTS" id="PR00935">
    <property type="entry name" value="BAND41"/>
</dbReference>
<dbReference type="HOGENOM" id="CLU_003623_6_2_1"/>
<protein>
    <submittedName>
        <fullName evidence="12">Moesin/ezrin/radixin homolog 1-like Protein</fullName>
    </submittedName>
</protein>
<dbReference type="SUPFAM" id="SSF47031">
    <property type="entry name" value="Second domain of FERM"/>
    <property type="match status" value="1"/>
</dbReference>
<evidence type="ECO:0000256" key="8">
    <source>
        <dbReference type="ARBA" id="ARBA00023273"/>
    </source>
</evidence>
<dbReference type="Pfam" id="PF20492">
    <property type="entry name" value="ERM_helical"/>
    <property type="match status" value="1"/>
</dbReference>
<evidence type="ECO:0000256" key="1">
    <source>
        <dbReference type="ARBA" id="ARBA00004202"/>
    </source>
</evidence>
<keyword evidence="6" id="KW-0472">Membrane</keyword>
<dbReference type="Gene3D" id="2.30.29.30">
    <property type="entry name" value="Pleckstrin-homology domain (PH domain)/Phosphotyrosine-binding domain (PTB)"/>
    <property type="match status" value="1"/>
</dbReference>
<dbReference type="PROSITE" id="PS50057">
    <property type="entry name" value="FERM_3"/>
    <property type="match status" value="1"/>
</dbReference>
<gene>
    <name evidence="12" type="primary">AUGUSTUS-3.0.2_00955</name>
    <name evidence="12" type="ORF">TcasGA2_TC000955</name>
</gene>
<dbReference type="GO" id="GO:0030182">
    <property type="term" value="P:neuron differentiation"/>
    <property type="evidence" value="ECO:0007669"/>
    <property type="project" value="UniProtKB-ARBA"/>
</dbReference>
<dbReference type="InterPro" id="IPR000299">
    <property type="entry name" value="FERM_domain"/>
</dbReference>
<dbReference type="InterPro" id="IPR014352">
    <property type="entry name" value="FERM/acyl-CoA-bd_prot_sf"/>
</dbReference>
<reference evidence="12 13" key="1">
    <citation type="journal article" date="2008" name="Nature">
        <title>The genome of the model beetle and pest Tribolium castaneum.</title>
        <authorList>
            <consortium name="Tribolium Genome Sequencing Consortium"/>
            <person name="Richards S."/>
            <person name="Gibbs R.A."/>
            <person name="Weinstock G.M."/>
            <person name="Brown S.J."/>
            <person name="Denell R."/>
            <person name="Beeman R.W."/>
            <person name="Gibbs R."/>
            <person name="Beeman R.W."/>
            <person name="Brown S.J."/>
            <person name="Bucher G."/>
            <person name="Friedrich M."/>
            <person name="Grimmelikhuijzen C.J."/>
            <person name="Klingler M."/>
            <person name="Lorenzen M."/>
            <person name="Richards S."/>
            <person name="Roth S."/>
            <person name="Schroder R."/>
            <person name="Tautz D."/>
            <person name="Zdobnov E.M."/>
            <person name="Muzny D."/>
            <person name="Gibbs R.A."/>
            <person name="Weinstock G.M."/>
            <person name="Attaway T."/>
            <person name="Bell S."/>
            <person name="Buhay C.J."/>
            <person name="Chandrabose M.N."/>
            <person name="Chavez D."/>
            <person name="Clerk-Blankenburg K.P."/>
            <person name="Cree A."/>
            <person name="Dao M."/>
            <person name="Davis C."/>
            <person name="Chacko J."/>
            <person name="Dinh H."/>
            <person name="Dugan-Rocha S."/>
            <person name="Fowler G."/>
            <person name="Garner T.T."/>
            <person name="Garnes J."/>
            <person name="Gnirke A."/>
            <person name="Hawes A."/>
            <person name="Hernandez J."/>
            <person name="Hines S."/>
            <person name="Holder M."/>
            <person name="Hume J."/>
            <person name="Jhangiani S.N."/>
            <person name="Joshi V."/>
            <person name="Khan Z.M."/>
            <person name="Jackson L."/>
            <person name="Kovar C."/>
            <person name="Kowis A."/>
            <person name="Lee S."/>
            <person name="Lewis L.R."/>
            <person name="Margolis J."/>
            <person name="Morgan M."/>
            <person name="Nazareth L.V."/>
            <person name="Nguyen N."/>
            <person name="Okwuonu G."/>
            <person name="Parker D."/>
            <person name="Richards S."/>
            <person name="Ruiz S.J."/>
            <person name="Santibanez J."/>
            <person name="Savard J."/>
            <person name="Scherer S.E."/>
            <person name="Schneider B."/>
            <person name="Sodergren E."/>
            <person name="Tautz D."/>
            <person name="Vattahil S."/>
            <person name="Villasana D."/>
            <person name="White C.S."/>
            <person name="Wright R."/>
            <person name="Park Y."/>
            <person name="Beeman R.W."/>
            <person name="Lord J."/>
            <person name="Oppert B."/>
            <person name="Lorenzen M."/>
            <person name="Brown S."/>
            <person name="Wang L."/>
            <person name="Savard J."/>
            <person name="Tautz D."/>
            <person name="Richards S."/>
            <person name="Weinstock G."/>
            <person name="Gibbs R.A."/>
            <person name="Liu Y."/>
            <person name="Worley K."/>
            <person name="Weinstock G."/>
            <person name="Elsik C.G."/>
            <person name="Reese J.T."/>
            <person name="Elhaik E."/>
            <person name="Landan G."/>
            <person name="Graur D."/>
            <person name="Arensburger P."/>
            <person name="Atkinson P."/>
            <person name="Beeman R.W."/>
            <person name="Beidler J."/>
            <person name="Brown S.J."/>
            <person name="Demuth J.P."/>
            <person name="Drury D.W."/>
            <person name="Du Y.Z."/>
            <person name="Fujiwara H."/>
            <person name="Lorenzen M."/>
            <person name="Maselli V."/>
            <person name="Osanai M."/>
            <person name="Park Y."/>
            <person name="Robertson H.M."/>
            <person name="Tu Z."/>
            <person name="Wang J.J."/>
            <person name="Wang S."/>
            <person name="Richards S."/>
            <person name="Song H."/>
            <person name="Zhang L."/>
            <person name="Sodergren E."/>
            <person name="Werner D."/>
            <person name="Stanke M."/>
            <person name="Morgenstern B."/>
            <person name="Solovyev V."/>
            <person name="Kosarev P."/>
            <person name="Brown G."/>
            <person name="Chen H.C."/>
            <person name="Ermolaeva O."/>
            <person name="Hlavina W."/>
            <person name="Kapustin Y."/>
            <person name="Kiryutin B."/>
            <person name="Kitts P."/>
            <person name="Maglott D."/>
            <person name="Pruitt K."/>
            <person name="Sapojnikov V."/>
            <person name="Souvorov A."/>
            <person name="Mackey A.J."/>
            <person name="Waterhouse R.M."/>
            <person name="Wyder S."/>
            <person name="Zdobnov E.M."/>
            <person name="Zdobnov E.M."/>
            <person name="Wyder S."/>
            <person name="Kriventseva E.V."/>
            <person name="Kadowaki T."/>
            <person name="Bork P."/>
            <person name="Aranda M."/>
            <person name="Bao R."/>
            <person name="Beermann A."/>
            <person name="Berns N."/>
            <person name="Bolognesi R."/>
            <person name="Bonneton F."/>
            <person name="Bopp D."/>
            <person name="Brown S.J."/>
            <person name="Bucher G."/>
            <person name="Butts T."/>
            <person name="Chaumot A."/>
            <person name="Denell R.E."/>
            <person name="Ferrier D.E."/>
            <person name="Friedrich M."/>
            <person name="Gordon C.M."/>
            <person name="Jindra M."/>
            <person name="Klingler M."/>
            <person name="Lan Q."/>
            <person name="Lattorff H.M."/>
            <person name="Laudet V."/>
            <person name="von Levetsow C."/>
            <person name="Liu Z."/>
            <person name="Lutz R."/>
            <person name="Lynch J.A."/>
            <person name="da Fonseca R.N."/>
            <person name="Posnien N."/>
            <person name="Reuter R."/>
            <person name="Roth S."/>
            <person name="Savard J."/>
            <person name="Schinko J.B."/>
            <person name="Schmitt C."/>
            <person name="Schoppmeier M."/>
            <person name="Schroder R."/>
            <person name="Shippy T.D."/>
            <person name="Simonnet F."/>
            <person name="Marques-Souza H."/>
            <person name="Tautz D."/>
            <person name="Tomoyasu Y."/>
            <person name="Trauner J."/>
            <person name="Van der Zee M."/>
            <person name="Vervoort M."/>
            <person name="Wittkopp N."/>
            <person name="Wimmer E.A."/>
            <person name="Yang X."/>
            <person name="Jones A.K."/>
            <person name="Sattelle D.B."/>
            <person name="Ebert P.R."/>
            <person name="Nelson D."/>
            <person name="Scott J.G."/>
            <person name="Beeman R.W."/>
            <person name="Muthukrishnan S."/>
            <person name="Kramer K.J."/>
            <person name="Arakane Y."/>
            <person name="Beeman R.W."/>
            <person name="Zhu Q."/>
            <person name="Hogenkamp D."/>
            <person name="Dixit R."/>
            <person name="Oppert B."/>
            <person name="Jiang H."/>
            <person name="Zou Z."/>
            <person name="Marshall J."/>
            <person name="Elpidina E."/>
            <person name="Vinokurov K."/>
            <person name="Oppert C."/>
            <person name="Zou Z."/>
            <person name="Evans J."/>
            <person name="Lu Z."/>
            <person name="Zhao P."/>
            <person name="Sumathipala N."/>
            <person name="Altincicek B."/>
            <person name="Vilcinskas A."/>
            <person name="Williams M."/>
            <person name="Hultmark D."/>
            <person name="Hetru C."/>
            <person name="Jiang H."/>
            <person name="Grimmelikhuijzen C.J."/>
            <person name="Hauser F."/>
            <person name="Cazzamali G."/>
            <person name="Williamson M."/>
            <person name="Park Y."/>
            <person name="Li B."/>
            <person name="Tanaka Y."/>
            <person name="Predel R."/>
            <person name="Neupert S."/>
            <person name="Schachtner J."/>
            <person name="Verleyen P."/>
            <person name="Raible F."/>
            <person name="Bork P."/>
            <person name="Friedrich M."/>
            <person name="Walden K.K."/>
            <person name="Robertson H.M."/>
            <person name="Angeli S."/>
            <person name="Foret S."/>
            <person name="Bucher G."/>
            <person name="Schuetz S."/>
            <person name="Maleszka R."/>
            <person name="Wimmer E.A."/>
            <person name="Beeman R.W."/>
            <person name="Lorenzen M."/>
            <person name="Tomoyasu Y."/>
            <person name="Miller S.C."/>
            <person name="Grossmann D."/>
            <person name="Bucher G."/>
        </authorList>
    </citation>
    <scope>NUCLEOTIDE SEQUENCE [LARGE SCALE GENOMIC DNA]</scope>
    <source>
        <strain evidence="12 13">Georgia GA2</strain>
    </source>
</reference>
<dbReference type="InterPro" id="IPR041789">
    <property type="entry name" value="ERM_FERM_C"/>
</dbReference>
<feature type="region of interest" description="Disordered" evidence="10">
    <location>
        <begin position="304"/>
        <end position="326"/>
    </location>
</feature>
<dbReference type="GO" id="GO:0008360">
    <property type="term" value="P:regulation of cell shape"/>
    <property type="evidence" value="ECO:0000318"/>
    <property type="project" value="GO_Central"/>
</dbReference>
<evidence type="ECO:0000256" key="6">
    <source>
        <dbReference type="ARBA" id="ARBA00023136"/>
    </source>
</evidence>
<dbReference type="InterPro" id="IPR000798">
    <property type="entry name" value="Ez/rad/moesin-like"/>
</dbReference>
<dbReference type="AlphaFoldDB" id="D6W989"/>
<dbReference type="GO" id="GO:0050839">
    <property type="term" value="F:cell adhesion molecule binding"/>
    <property type="evidence" value="ECO:0000318"/>
    <property type="project" value="GO_Central"/>
</dbReference>
<dbReference type="GO" id="GO:0005902">
    <property type="term" value="C:microvillus"/>
    <property type="evidence" value="ECO:0000318"/>
    <property type="project" value="GO_Central"/>
</dbReference>
<evidence type="ECO:0000256" key="2">
    <source>
        <dbReference type="ARBA" id="ARBA00004245"/>
    </source>
</evidence>
<feature type="domain" description="FERM" evidence="11">
    <location>
        <begin position="1"/>
        <end position="287"/>
    </location>
</feature>
<dbReference type="GO" id="GO:1902966">
    <property type="term" value="P:positive regulation of protein localization to early endosome"/>
    <property type="evidence" value="ECO:0000318"/>
    <property type="project" value="GO_Central"/>
</dbReference>
<dbReference type="GO" id="GO:0009887">
    <property type="term" value="P:animal organ morphogenesis"/>
    <property type="evidence" value="ECO:0007669"/>
    <property type="project" value="UniProtKB-ARBA"/>
</dbReference>
<evidence type="ECO:0000313" key="13">
    <source>
        <dbReference type="Proteomes" id="UP000007266"/>
    </source>
</evidence>
<feature type="compositionally biased region" description="Basic and acidic residues" evidence="10">
    <location>
        <begin position="434"/>
        <end position="468"/>
    </location>
</feature>
<keyword evidence="13" id="KW-1185">Reference proteome</keyword>
<dbReference type="PANTHER" id="PTHR23281">
    <property type="entry name" value="MERLIN/MOESIN/EZRIN/RADIXIN"/>
    <property type="match status" value="1"/>
</dbReference>
<dbReference type="PRINTS" id="PR00661">
    <property type="entry name" value="ERMFAMILY"/>
</dbReference>
<evidence type="ECO:0000256" key="9">
    <source>
        <dbReference type="ARBA" id="ARBA00043944"/>
    </source>
</evidence>
<dbReference type="Gene3D" id="3.10.20.90">
    <property type="entry name" value="Phosphatidylinositol 3-kinase Catalytic Subunit, Chain A, domain 1"/>
    <property type="match status" value="1"/>
</dbReference>
<dbReference type="InterPro" id="IPR019748">
    <property type="entry name" value="FERM_central"/>
</dbReference>
<sequence length="547" mass="65169">MRVLIRSAISECELNALPKTPFREIFDVMCKNLLVFEKWYFGLMYTGPDYEDIWLDGSKKCLRDLKSIVEKLQFKVKYYPEDVGEELIEKSTIELFFAQVKNDIARDKIYCPADTCALLASYALQAQFGDYSESKKLTSQIKKLIPERVLNQHQMDISEWEDTIVTMWQKHKGFEDEDAMMEHLKLAQNLEMYGVTFFKIKNRKGTDVLLGVNALGLDIYKPEDKLNPQISFPWAEIKNLKFKDRKFVIKPTDKTSQDFVFFTSEPRMSKMILNLGIGNHSLYVKRRKPETTEITRMKERAREMRKNREAQKQKLNKEREAREEVERRETQYKLMIESMKEELERNRANLLDAQNTIQKLQQQLEELQRSKEELEKQQQELKEMMERLEHSKNMEAAEKLALEQEIREKQLEVQRIQEEVNAKDEETKRLQEEVEEARRREEEMRQLEEERKQRELEEAKKGEEKELEALPEGANTELPEIVDVNDQLRDQLKMLQQKLDETRNQTMDTDLDKIHRVNLAQGRNKYKTLAEIRRGNTVRRVEMFENM</sequence>
<dbReference type="InterPro" id="IPR019749">
    <property type="entry name" value="Band_41_domain"/>
</dbReference>
<dbReference type="GO" id="GO:0030175">
    <property type="term" value="C:filopodium"/>
    <property type="evidence" value="ECO:0000318"/>
    <property type="project" value="GO_Central"/>
</dbReference>
<dbReference type="STRING" id="7070.D6W989"/>
<dbReference type="InterPro" id="IPR011174">
    <property type="entry name" value="ERM"/>
</dbReference>
<dbReference type="CDD" id="cd13194">
    <property type="entry name" value="FERM_C_ERM"/>
    <property type="match status" value="1"/>
</dbReference>
<dbReference type="InterPro" id="IPR011259">
    <property type="entry name" value="ERM_C_dom"/>
</dbReference>
<dbReference type="Pfam" id="PF00373">
    <property type="entry name" value="FERM_M"/>
    <property type="match status" value="1"/>
</dbReference>
<evidence type="ECO:0000256" key="5">
    <source>
        <dbReference type="ARBA" id="ARBA00022949"/>
    </source>
</evidence>
<dbReference type="EMBL" id="KQ971312">
    <property type="protein sequence ID" value="EEZ98464.1"/>
    <property type="molecule type" value="Genomic_DNA"/>
</dbReference>
<evidence type="ECO:0000259" key="11">
    <source>
        <dbReference type="PROSITE" id="PS50057"/>
    </source>
</evidence>
<dbReference type="InterPro" id="IPR011993">
    <property type="entry name" value="PH-like_dom_sf"/>
</dbReference>
<dbReference type="Proteomes" id="UP000007266">
    <property type="component" value="Linkage group 2"/>
</dbReference>
<dbReference type="GO" id="GO:0045177">
    <property type="term" value="C:apical part of cell"/>
    <property type="evidence" value="ECO:0000318"/>
    <property type="project" value="GO_Central"/>
</dbReference>
<organism evidence="12 13">
    <name type="scientific">Tribolium castaneum</name>
    <name type="common">Red flour beetle</name>
    <dbReference type="NCBI Taxonomy" id="7070"/>
    <lineage>
        <taxon>Eukaryota</taxon>
        <taxon>Metazoa</taxon>
        <taxon>Ecdysozoa</taxon>
        <taxon>Arthropoda</taxon>
        <taxon>Hexapoda</taxon>
        <taxon>Insecta</taxon>
        <taxon>Pterygota</taxon>
        <taxon>Neoptera</taxon>
        <taxon>Endopterygota</taxon>
        <taxon>Coleoptera</taxon>
        <taxon>Polyphaga</taxon>
        <taxon>Cucujiformia</taxon>
        <taxon>Tenebrionidae</taxon>
        <taxon>Tenebrionidae incertae sedis</taxon>
        <taxon>Tribolium</taxon>
    </lineage>
</organism>
<dbReference type="SUPFAM" id="SSF50729">
    <property type="entry name" value="PH domain-like"/>
    <property type="match status" value="1"/>
</dbReference>
<dbReference type="InterPro" id="IPR008954">
    <property type="entry name" value="Moesin_tail_sf"/>
</dbReference>